<comment type="similarity">
    <text evidence="2 8">Belongs to the major facilitator superfamily. Sugar transporter (TC 2.A.1.1) family.</text>
</comment>
<feature type="transmembrane region" description="Helical" evidence="10">
    <location>
        <begin position="193"/>
        <end position="215"/>
    </location>
</feature>
<feature type="region of interest" description="Disordered" evidence="9">
    <location>
        <begin position="513"/>
        <end position="534"/>
    </location>
</feature>
<feature type="transmembrane region" description="Helical" evidence="10">
    <location>
        <begin position="126"/>
        <end position="147"/>
    </location>
</feature>
<feature type="transmembrane region" description="Helical" evidence="10">
    <location>
        <begin position="24"/>
        <end position="49"/>
    </location>
</feature>
<keyword evidence="5 10" id="KW-1133">Transmembrane helix</keyword>
<comment type="subcellular location">
    <subcellularLocation>
        <location evidence="1">Membrane</location>
        <topology evidence="1">Multi-pass membrane protein</topology>
    </subcellularLocation>
</comment>
<evidence type="ECO:0000256" key="8">
    <source>
        <dbReference type="RuleBase" id="RU003346"/>
    </source>
</evidence>
<feature type="transmembrane region" description="Helical" evidence="10">
    <location>
        <begin position="69"/>
        <end position="92"/>
    </location>
</feature>
<dbReference type="AlphaFoldDB" id="A0A136IQA3"/>
<feature type="transmembrane region" description="Helical" evidence="10">
    <location>
        <begin position="327"/>
        <end position="345"/>
    </location>
</feature>
<dbReference type="EMBL" id="KQ964265">
    <property type="protein sequence ID" value="KXJ86899.1"/>
    <property type="molecule type" value="Genomic_DNA"/>
</dbReference>
<dbReference type="InterPro" id="IPR050360">
    <property type="entry name" value="MFS_Sugar_Transporters"/>
</dbReference>
<dbReference type="PANTHER" id="PTHR48022">
    <property type="entry name" value="PLASTIDIC GLUCOSE TRANSPORTER 4"/>
    <property type="match status" value="1"/>
</dbReference>
<evidence type="ECO:0000256" key="4">
    <source>
        <dbReference type="ARBA" id="ARBA00022692"/>
    </source>
</evidence>
<evidence type="ECO:0000259" key="11">
    <source>
        <dbReference type="PROSITE" id="PS50850"/>
    </source>
</evidence>
<reference evidence="13" key="1">
    <citation type="submission" date="2016-02" db="EMBL/GenBank/DDBJ databases">
        <title>Draft genome sequence of Microdochium bolleyi, a fungal endophyte of beachgrass.</title>
        <authorList>
            <consortium name="DOE Joint Genome Institute"/>
            <person name="David A.S."/>
            <person name="May G."/>
            <person name="Haridas S."/>
            <person name="Lim J."/>
            <person name="Wang M."/>
            <person name="Labutti K."/>
            <person name="Lipzen A."/>
            <person name="Barry K."/>
            <person name="Grigoriev I.V."/>
        </authorList>
    </citation>
    <scope>NUCLEOTIDE SEQUENCE [LARGE SCALE GENOMIC DNA]</scope>
    <source>
        <strain evidence="13">J235TASD1</strain>
    </source>
</reference>
<dbReference type="Pfam" id="PF00083">
    <property type="entry name" value="Sugar_tr"/>
    <property type="match status" value="1"/>
</dbReference>
<accession>A0A136IQA3</accession>
<dbReference type="InterPro" id="IPR036259">
    <property type="entry name" value="MFS_trans_sf"/>
</dbReference>
<evidence type="ECO:0000313" key="12">
    <source>
        <dbReference type="EMBL" id="KXJ86899.1"/>
    </source>
</evidence>
<proteinExistence type="inferred from homology"/>
<evidence type="ECO:0000313" key="13">
    <source>
        <dbReference type="Proteomes" id="UP000070501"/>
    </source>
</evidence>
<keyword evidence="7" id="KW-0325">Glycoprotein</keyword>
<dbReference type="Proteomes" id="UP000070501">
    <property type="component" value="Unassembled WGS sequence"/>
</dbReference>
<feature type="transmembrane region" description="Helical" evidence="10">
    <location>
        <begin position="99"/>
        <end position="120"/>
    </location>
</feature>
<feature type="transmembrane region" description="Helical" evidence="10">
    <location>
        <begin position="394"/>
        <end position="417"/>
    </location>
</feature>
<dbReference type="PROSITE" id="PS00217">
    <property type="entry name" value="SUGAR_TRANSPORT_2"/>
    <property type="match status" value="1"/>
</dbReference>
<feature type="domain" description="Major facilitator superfamily (MFS) profile" evidence="11">
    <location>
        <begin position="25"/>
        <end position="483"/>
    </location>
</feature>
<feature type="transmembrane region" description="Helical" evidence="10">
    <location>
        <begin position="159"/>
        <end position="181"/>
    </location>
</feature>
<dbReference type="InParanoid" id="A0A136IQA3"/>
<dbReference type="Gene3D" id="1.20.1250.20">
    <property type="entry name" value="MFS general substrate transporter like domains"/>
    <property type="match status" value="1"/>
</dbReference>
<keyword evidence="3 8" id="KW-0813">Transport</keyword>
<gene>
    <name evidence="12" type="ORF">Micbo1qcDRAFT_190407</name>
</gene>
<dbReference type="FunFam" id="1.20.1250.20:FF:000026">
    <property type="entry name" value="MFS quinate transporter QutD"/>
    <property type="match status" value="1"/>
</dbReference>
<keyword evidence="6 10" id="KW-0472">Membrane</keyword>
<dbReference type="PROSITE" id="PS00216">
    <property type="entry name" value="SUGAR_TRANSPORT_1"/>
    <property type="match status" value="2"/>
</dbReference>
<feature type="transmembrane region" description="Helical" evidence="10">
    <location>
        <begin position="285"/>
        <end position="307"/>
    </location>
</feature>
<protein>
    <submittedName>
        <fullName evidence="12">General substrate transporter</fullName>
    </submittedName>
</protein>
<dbReference type="SUPFAM" id="SSF103473">
    <property type="entry name" value="MFS general substrate transporter"/>
    <property type="match status" value="1"/>
</dbReference>
<evidence type="ECO:0000256" key="1">
    <source>
        <dbReference type="ARBA" id="ARBA00004141"/>
    </source>
</evidence>
<evidence type="ECO:0000256" key="9">
    <source>
        <dbReference type="SAM" id="MobiDB-lite"/>
    </source>
</evidence>
<evidence type="ECO:0000256" key="6">
    <source>
        <dbReference type="ARBA" id="ARBA00023136"/>
    </source>
</evidence>
<name>A0A136IQA3_9PEZI</name>
<sequence length="534" mass="58377">MAWFSTHAQGTSDPAEVRNGHIHLVALVASMSALAMGYDTSVIGGTMALDSFVRDFKMGDLPPYTRDTIQANIVSTFQAGCAFGALCTFPLAERIGRRWTIVFGALVFLLGGTLMTAAMGNMNMIYAGRAIAGLGIGCTSLVVPVYISETAPPSIRGRLIGIFEIASQGGGMLGFWINYATNRTIDVERQAQWIVPLAVQLIPGVFLVAGMIFFCPESPRYRARKDDFEGCERILMKLRNLPADHPYMVNEISEIREQIRMRSTLKMSKKEQFMKLFQKGTRNRMGIAMALMFLQSFTGTNVITYYAPRIFQSIGISGTSNKLFSTGFYGIAKTLGMIAFTVIVVERVGRRAGLVWGSALGMIPMFFLGGYVLIADPTSKVSNGAIQQDGWGYAAMAAIYLNAFIICATWQGITWTYASEIFPLDIRMLCVAITTCTTWIGSFTIARITPHMITSLGYGTYFFFGAVLVLMGVWALFFVPETKGVSLEDMDGLFSVPSSKICWAQLRGKPLPMPTGGGEADSISAEKGQVKHVD</sequence>
<dbReference type="PROSITE" id="PS50850">
    <property type="entry name" value="MFS"/>
    <property type="match status" value="1"/>
</dbReference>
<evidence type="ECO:0000256" key="10">
    <source>
        <dbReference type="SAM" id="Phobius"/>
    </source>
</evidence>
<feature type="transmembrane region" description="Helical" evidence="10">
    <location>
        <begin position="352"/>
        <end position="374"/>
    </location>
</feature>
<organism evidence="12 13">
    <name type="scientific">Microdochium bolleyi</name>
    <dbReference type="NCBI Taxonomy" id="196109"/>
    <lineage>
        <taxon>Eukaryota</taxon>
        <taxon>Fungi</taxon>
        <taxon>Dikarya</taxon>
        <taxon>Ascomycota</taxon>
        <taxon>Pezizomycotina</taxon>
        <taxon>Sordariomycetes</taxon>
        <taxon>Xylariomycetidae</taxon>
        <taxon>Xylariales</taxon>
        <taxon>Microdochiaceae</taxon>
        <taxon>Microdochium</taxon>
    </lineage>
</organism>
<feature type="transmembrane region" description="Helical" evidence="10">
    <location>
        <begin position="429"/>
        <end position="449"/>
    </location>
</feature>
<evidence type="ECO:0000256" key="2">
    <source>
        <dbReference type="ARBA" id="ARBA00010992"/>
    </source>
</evidence>
<dbReference type="PANTHER" id="PTHR48022:SF42">
    <property type="entry name" value="MAJOR FACILITATOR SUPERFAMILY (MFS) PROFILE DOMAIN-CONTAINING PROTEIN"/>
    <property type="match status" value="1"/>
</dbReference>
<dbReference type="OrthoDB" id="508119at2759"/>
<dbReference type="PRINTS" id="PR00171">
    <property type="entry name" value="SUGRTRNSPORT"/>
</dbReference>
<dbReference type="GO" id="GO:0005351">
    <property type="term" value="F:carbohydrate:proton symporter activity"/>
    <property type="evidence" value="ECO:0007669"/>
    <property type="project" value="TreeGrafter"/>
</dbReference>
<evidence type="ECO:0000256" key="7">
    <source>
        <dbReference type="ARBA" id="ARBA00023180"/>
    </source>
</evidence>
<dbReference type="InterPro" id="IPR003663">
    <property type="entry name" value="Sugar/inositol_transpt"/>
</dbReference>
<feature type="transmembrane region" description="Helical" evidence="10">
    <location>
        <begin position="461"/>
        <end position="479"/>
    </location>
</feature>
<evidence type="ECO:0000256" key="5">
    <source>
        <dbReference type="ARBA" id="ARBA00022989"/>
    </source>
</evidence>
<dbReference type="InterPro" id="IPR005829">
    <property type="entry name" value="Sugar_transporter_CS"/>
</dbReference>
<evidence type="ECO:0000256" key="3">
    <source>
        <dbReference type="ARBA" id="ARBA00022448"/>
    </source>
</evidence>
<dbReference type="NCBIfam" id="TIGR00879">
    <property type="entry name" value="SP"/>
    <property type="match status" value="1"/>
</dbReference>
<dbReference type="GO" id="GO:0016020">
    <property type="term" value="C:membrane"/>
    <property type="evidence" value="ECO:0007669"/>
    <property type="project" value="UniProtKB-SubCell"/>
</dbReference>
<dbReference type="InterPro" id="IPR005828">
    <property type="entry name" value="MFS_sugar_transport-like"/>
</dbReference>
<keyword evidence="4 10" id="KW-0812">Transmembrane</keyword>
<keyword evidence="13" id="KW-1185">Reference proteome</keyword>
<dbReference type="InterPro" id="IPR020846">
    <property type="entry name" value="MFS_dom"/>
</dbReference>